<gene>
    <name evidence="3" type="ORF">H9900_05325</name>
</gene>
<evidence type="ECO:0000256" key="1">
    <source>
        <dbReference type="ARBA" id="ARBA00023125"/>
    </source>
</evidence>
<dbReference type="InterPro" id="IPR001387">
    <property type="entry name" value="Cro/C1-type_HTH"/>
</dbReference>
<dbReference type="Proteomes" id="UP000824162">
    <property type="component" value="Unassembled WGS sequence"/>
</dbReference>
<evidence type="ECO:0000259" key="2">
    <source>
        <dbReference type="PROSITE" id="PS50943"/>
    </source>
</evidence>
<reference evidence="3" key="2">
    <citation type="submission" date="2021-04" db="EMBL/GenBank/DDBJ databases">
        <authorList>
            <person name="Gilroy R."/>
        </authorList>
    </citation>
    <scope>NUCLEOTIDE SEQUENCE</scope>
    <source>
        <strain evidence="3">5790</strain>
    </source>
</reference>
<name>A0A9D1PSQ9_9FIRM</name>
<dbReference type="PANTHER" id="PTHR46558">
    <property type="entry name" value="TRACRIPTIONAL REGULATORY PROTEIN-RELATED-RELATED"/>
    <property type="match status" value="1"/>
</dbReference>
<dbReference type="EMBL" id="DXIJ01000112">
    <property type="protein sequence ID" value="HIV86215.1"/>
    <property type="molecule type" value="Genomic_DNA"/>
</dbReference>
<evidence type="ECO:0000313" key="4">
    <source>
        <dbReference type="Proteomes" id="UP000824162"/>
    </source>
</evidence>
<dbReference type="GO" id="GO:0003677">
    <property type="term" value="F:DNA binding"/>
    <property type="evidence" value="ECO:0007669"/>
    <property type="project" value="UniProtKB-KW"/>
</dbReference>
<accession>A0A9D1PSQ9</accession>
<sequence length="103" mass="12360">MTFGERLRYLREERELRQQDIAEQVNISKRMIGYYESDKHFPRDADMVIALAKFFDVSLDYLFGITDIRKNDIISAINKDFSELSKEKQRDVIDYIKFLKTKK</sequence>
<comment type="caution">
    <text evidence="3">The sequence shown here is derived from an EMBL/GenBank/DDBJ whole genome shotgun (WGS) entry which is preliminary data.</text>
</comment>
<dbReference type="CDD" id="cd00093">
    <property type="entry name" value="HTH_XRE"/>
    <property type="match status" value="1"/>
</dbReference>
<dbReference type="PANTHER" id="PTHR46558:SF11">
    <property type="entry name" value="HTH-TYPE TRANSCRIPTIONAL REGULATOR XRE"/>
    <property type="match status" value="1"/>
</dbReference>
<keyword evidence="1" id="KW-0238">DNA-binding</keyword>
<dbReference type="Gene3D" id="1.10.260.40">
    <property type="entry name" value="lambda repressor-like DNA-binding domains"/>
    <property type="match status" value="1"/>
</dbReference>
<protein>
    <submittedName>
        <fullName evidence="3">Helix-turn-helix domain-containing protein</fullName>
    </submittedName>
</protein>
<dbReference type="PROSITE" id="PS50943">
    <property type="entry name" value="HTH_CROC1"/>
    <property type="match status" value="1"/>
</dbReference>
<reference evidence="3" key="1">
    <citation type="journal article" date="2021" name="PeerJ">
        <title>Extensive microbial diversity within the chicken gut microbiome revealed by metagenomics and culture.</title>
        <authorList>
            <person name="Gilroy R."/>
            <person name="Ravi A."/>
            <person name="Getino M."/>
            <person name="Pursley I."/>
            <person name="Horton D.L."/>
            <person name="Alikhan N.F."/>
            <person name="Baker D."/>
            <person name="Gharbi K."/>
            <person name="Hall N."/>
            <person name="Watson M."/>
            <person name="Adriaenssens E.M."/>
            <person name="Foster-Nyarko E."/>
            <person name="Jarju S."/>
            <person name="Secka A."/>
            <person name="Antonio M."/>
            <person name="Oren A."/>
            <person name="Chaudhuri R.R."/>
            <person name="La Ragione R."/>
            <person name="Hildebrand F."/>
            <person name="Pallen M.J."/>
        </authorList>
    </citation>
    <scope>NUCLEOTIDE SEQUENCE</scope>
    <source>
        <strain evidence="3">5790</strain>
    </source>
</reference>
<dbReference type="InterPro" id="IPR010982">
    <property type="entry name" value="Lambda_DNA-bd_dom_sf"/>
</dbReference>
<dbReference type="AlphaFoldDB" id="A0A9D1PSQ9"/>
<feature type="domain" description="HTH cro/C1-type" evidence="2">
    <location>
        <begin position="7"/>
        <end position="62"/>
    </location>
</feature>
<dbReference type="Pfam" id="PF12844">
    <property type="entry name" value="HTH_19"/>
    <property type="match status" value="1"/>
</dbReference>
<dbReference type="SMART" id="SM00530">
    <property type="entry name" value="HTH_XRE"/>
    <property type="match status" value="1"/>
</dbReference>
<dbReference type="SUPFAM" id="SSF47413">
    <property type="entry name" value="lambda repressor-like DNA-binding domains"/>
    <property type="match status" value="1"/>
</dbReference>
<evidence type="ECO:0000313" key="3">
    <source>
        <dbReference type="EMBL" id="HIV86215.1"/>
    </source>
</evidence>
<organism evidence="3 4">
    <name type="scientific">Candidatus Monoglobus merdigallinarum</name>
    <dbReference type="NCBI Taxonomy" id="2838698"/>
    <lineage>
        <taxon>Bacteria</taxon>
        <taxon>Bacillati</taxon>
        <taxon>Bacillota</taxon>
        <taxon>Clostridia</taxon>
        <taxon>Monoglobales</taxon>
        <taxon>Monoglobaceae</taxon>
        <taxon>Monoglobus</taxon>
    </lineage>
</organism>
<proteinExistence type="predicted"/>